<gene>
    <name evidence="1" type="ORF">PAPYR_11182</name>
</gene>
<keyword evidence="2" id="KW-1185">Reference proteome</keyword>
<accession>A0ABQ8U4A7</accession>
<dbReference type="Proteomes" id="UP001141327">
    <property type="component" value="Unassembled WGS sequence"/>
</dbReference>
<evidence type="ECO:0000313" key="1">
    <source>
        <dbReference type="EMBL" id="KAJ4454181.1"/>
    </source>
</evidence>
<name>A0ABQ8U4A7_9EUKA</name>
<proteinExistence type="predicted"/>
<organism evidence="1 2">
    <name type="scientific">Paratrimastix pyriformis</name>
    <dbReference type="NCBI Taxonomy" id="342808"/>
    <lineage>
        <taxon>Eukaryota</taxon>
        <taxon>Metamonada</taxon>
        <taxon>Preaxostyla</taxon>
        <taxon>Paratrimastigidae</taxon>
        <taxon>Paratrimastix</taxon>
    </lineage>
</organism>
<reference evidence="1" key="1">
    <citation type="journal article" date="2022" name="bioRxiv">
        <title>Genomics of Preaxostyla Flagellates Illuminates Evolutionary Transitions and the Path Towards Mitochondrial Loss.</title>
        <authorList>
            <person name="Novak L.V.F."/>
            <person name="Treitli S.C."/>
            <person name="Pyrih J."/>
            <person name="Halakuc P."/>
            <person name="Pipaliya S.V."/>
            <person name="Vacek V."/>
            <person name="Brzon O."/>
            <person name="Soukal P."/>
            <person name="Eme L."/>
            <person name="Dacks J.B."/>
            <person name="Karnkowska A."/>
            <person name="Elias M."/>
            <person name="Hampl V."/>
        </authorList>
    </citation>
    <scope>NUCLEOTIDE SEQUENCE</scope>
    <source>
        <strain evidence="1">RCP-MX</strain>
    </source>
</reference>
<evidence type="ECO:0000313" key="2">
    <source>
        <dbReference type="Proteomes" id="UP001141327"/>
    </source>
</evidence>
<sequence length="86" mass="9454">MKILERADSTPVCFRGSKSFTPLSPLLQRCCSIFVSSRFYGITSSASGPVGLFLGKTSDRSRFHLIICQFALRDYALASIFGKPSL</sequence>
<dbReference type="EMBL" id="JAPMOS010000178">
    <property type="protein sequence ID" value="KAJ4454181.1"/>
    <property type="molecule type" value="Genomic_DNA"/>
</dbReference>
<comment type="caution">
    <text evidence="1">The sequence shown here is derived from an EMBL/GenBank/DDBJ whole genome shotgun (WGS) entry which is preliminary data.</text>
</comment>
<protein>
    <submittedName>
        <fullName evidence="1">Uncharacterized protein</fullName>
    </submittedName>
</protein>